<dbReference type="AlphaFoldDB" id="A0A4Z0GNV7"/>
<feature type="transmembrane region" description="Helical" evidence="7">
    <location>
        <begin position="306"/>
        <end position="326"/>
    </location>
</feature>
<proteinExistence type="inferred from homology"/>
<feature type="transmembrane region" description="Helical" evidence="7">
    <location>
        <begin position="181"/>
        <end position="197"/>
    </location>
</feature>
<comment type="caution">
    <text evidence="9">The sequence shown here is derived from an EMBL/GenBank/DDBJ whole genome shotgun (WGS) entry which is preliminary data.</text>
</comment>
<evidence type="ECO:0000256" key="5">
    <source>
        <dbReference type="ARBA" id="ARBA00022989"/>
    </source>
</evidence>
<name>A0A4Z0GNV7_9BACL</name>
<feature type="transmembrane region" description="Helical" evidence="7">
    <location>
        <begin position="12"/>
        <end position="33"/>
    </location>
</feature>
<keyword evidence="6 7" id="KW-0472">Membrane</keyword>
<organism evidence="9 10">
    <name type="scientific">Sporolactobacillus shoreae</name>
    <dbReference type="NCBI Taxonomy" id="1465501"/>
    <lineage>
        <taxon>Bacteria</taxon>
        <taxon>Bacillati</taxon>
        <taxon>Bacillota</taxon>
        <taxon>Bacilli</taxon>
        <taxon>Bacillales</taxon>
        <taxon>Sporolactobacillaceae</taxon>
        <taxon>Sporolactobacillus</taxon>
    </lineage>
</organism>
<dbReference type="PANTHER" id="PTHR23514:SF3">
    <property type="entry name" value="BYPASS OF STOP CODON PROTEIN 6"/>
    <property type="match status" value="1"/>
</dbReference>
<evidence type="ECO:0000313" key="9">
    <source>
        <dbReference type="EMBL" id="TGA97978.1"/>
    </source>
</evidence>
<dbReference type="Proteomes" id="UP000298347">
    <property type="component" value="Unassembled WGS sequence"/>
</dbReference>
<gene>
    <name evidence="9" type="ORF">E4665_09935</name>
</gene>
<feature type="transmembrane region" description="Helical" evidence="7">
    <location>
        <begin position="338"/>
        <end position="356"/>
    </location>
</feature>
<dbReference type="InterPro" id="IPR051788">
    <property type="entry name" value="MFS_Transporter"/>
</dbReference>
<dbReference type="PANTHER" id="PTHR23514">
    <property type="entry name" value="BYPASS OF STOP CODON PROTEIN 6"/>
    <property type="match status" value="1"/>
</dbReference>
<keyword evidence="3" id="KW-0813">Transport</keyword>
<evidence type="ECO:0000313" key="10">
    <source>
        <dbReference type="Proteomes" id="UP000298347"/>
    </source>
</evidence>
<dbReference type="EMBL" id="SRJD01000010">
    <property type="protein sequence ID" value="TGA97978.1"/>
    <property type="molecule type" value="Genomic_DNA"/>
</dbReference>
<dbReference type="GO" id="GO:0005886">
    <property type="term" value="C:plasma membrane"/>
    <property type="evidence" value="ECO:0007669"/>
    <property type="project" value="UniProtKB-SubCell"/>
</dbReference>
<keyword evidence="10" id="KW-1185">Reference proteome</keyword>
<dbReference type="InterPro" id="IPR020846">
    <property type="entry name" value="MFS_dom"/>
</dbReference>
<dbReference type="Gene3D" id="1.20.1250.20">
    <property type="entry name" value="MFS general substrate transporter like domains"/>
    <property type="match status" value="2"/>
</dbReference>
<dbReference type="RefSeq" id="WP_135348642.1">
    <property type="nucleotide sequence ID" value="NZ_SRJD01000010.1"/>
</dbReference>
<evidence type="ECO:0000256" key="6">
    <source>
        <dbReference type="ARBA" id="ARBA00023136"/>
    </source>
</evidence>
<evidence type="ECO:0000256" key="4">
    <source>
        <dbReference type="ARBA" id="ARBA00022692"/>
    </source>
</evidence>
<sequence length="386" mass="42341">MPQLLHYYRVSYTIGGQLIFIGAMGFLLGVLITSWLNSHFPPKPLLAFAASVIAVAQFNILMLPPLPIVMAFYFLNSVGSASIGIVVATKFLEVFLGRQAVAMSYLEVSFGLGAFTMPILSSFFIAFNIWRFLFTITAILAVVLAYLSTRISFSKKADQTSAPMDASGAADQKPLSAGRKWIVLALFALVIFLYGGLEGSLNNFMSSIFINYLNVVAYYASISVGIFWAAMVIGRALTGVIIRKVTYSRYLLINICGAILSLVLFIILKNALVGYFFVATLGLMMSGIYSITLVYANYSIPNSAHLVTPIISGLAGLGMAIFPAFTGFSIDRAGMAATLWYIVGIATCYLVLLLVINRVRSGKRLRPTHRIKFRPFLPLRNVRFKQ</sequence>
<feature type="transmembrane region" description="Helical" evidence="7">
    <location>
        <begin position="70"/>
        <end position="92"/>
    </location>
</feature>
<dbReference type="GO" id="GO:0022857">
    <property type="term" value="F:transmembrane transporter activity"/>
    <property type="evidence" value="ECO:0007669"/>
    <property type="project" value="InterPro"/>
</dbReference>
<accession>A0A4Z0GNV7</accession>
<keyword evidence="5 7" id="KW-1133">Transmembrane helix</keyword>
<reference evidence="9 10" key="1">
    <citation type="journal article" date="2015" name="Int. J. Syst. Evol. Microbiol.">
        <title>Sporolactobacillus shoreae sp. nov. and Sporolactobacillus spathodeae sp. nov., two spore-forming lactic acid bacteria isolated from tree barks in Thailand.</title>
        <authorList>
            <person name="Thamacharoensuk T."/>
            <person name="Kitahara M."/>
            <person name="Ohkuma M."/>
            <person name="Thongchul N."/>
            <person name="Tanasupawat S."/>
        </authorList>
    </citation>
    <scope>NUCLEOTIDE SEQUENCE [LARGE SCALE GENOMIC DNA]</scope>
    <source>
        <strain evidence="9 10">BK92</strain>
    </source>
</reference>
<evidence type="ECO:0000256" key="2">
    <source>
        <dbReference type="ARBA" id="ARBA00008335"/>
    </source>
</evidence>
<dbReference type="SUPFAM" id="SSF103473">
    <property type="entry name" value="MFS general substrate transporter"/>
    <property type="match status" value="1"/>
</dbReference>
<evidence type="ECO:0000256" key="7">
    <source>
        <dbReference type="SAM" id="Phobius"/>
    </source>
</evidence>
<feature type="domain" description="Major facilitator superfamily (MFS) profile" evidence="8">
    <location>
        <begin position="1"/>
        <end position="363"/>
    </location>
</feature>
<keyword evidence="4 7" id="KW-0812">Transmembrane</keyword>
<feature type="transmembrane region" description="Helical" evidence="7">
    <location>
        <begin position="129"/>
        <end position="147"/>
    </location>
</feature>
<feature type="transmembrane region" description="Helical" evidence="7">
    <location>
        <begin position="250"/>
        <end position="268"/>
    </location>
</feature>
<dbReference type="PROSITE" id="PS50850">
    <property type="entry name" value="MFS"/>
    <property type="match status" value="1"/>
</dbReference>
<evidence type="ECO:0000259" key="8">
    <source>
        <dbReference type="PROSITE" id="PS50850"/>
    </source>
</evidence>
<comment type="similarity">
    <text evidence="2">Belongs to the major facilitator superfamily.</text>
</comment>
<protein>
    <submittedName>
        <fullName evidence="9">MFS transporter</fullName>
    </submittedName>
</protein>
<feature type="transmembrane region" description="Helical" evidence="7">
    <location>
        <begin position="217"/>
        <end position="238"/>
    </location>
</feature>
<feature type="transmembrane region" description="Helical" evidence="7">
    <location>
        <begin position="274"/>
        <end position="294"/>
    </location>
</feature>
<comment type="subcellular location">
    <subcellularLocation>
        <location evidence="1">Cell membrane</location>
        <topology evidence="1">Multi-pass membrane protein</topology>
    </subcellularLocation>
</comment>
<feature type="transmembrane region" description="Helical" evidence="7">
    <location>
        <begin position="104"/>
        <end position="123"/>
    </location>
</feature>
<dbReference type="Pfam" id="PF07690">
    <property type="entry name" value="MFS_1"/>
    <property type="match status" value="1"/>
</dbReference>
<feature type="transmembrane region" description="Helical" evidence="7">
    <location>
        <begin position="45"/>
        <end position="64"/>
    </location>
</feature>
<evidence type="ECO:0000256" key="3">
    <source>
        <dbReference type="ARBA" id="ARBA00022448"/>
    </source>
</evidence>
<dbReference type="OrthoDB" id="1674541at2"/>
<dbReference type="InterPro" id="IPR011701">
    <property type="entry name" value="MFS"/>
</dbReference>
<evidence type="ECO:0000256" key="1">
    <source>
        <dbReference type="ARBA" id="ARBA00004651"/>
    </source>
</evidence>
<dbReference type="InterPro" id="IPR036259">
    <property type="entry name" value="MFS_trans_sf"/>
</dbReference>